<keyword evidence="1" id="KW-0175">Coiled coil</keyword>
<name>A0A915EHD2_9BILA</name>
<dbReference type="Proteomes" id="UP000887574">
    <property type="component" value="Unplaced"/>
</dbReference>
<feature type="chain" id="PRO_5037340592" evidence="2">
    <location>
        <begin position="32"/>
        <end position="218"/>
    </location>
</feature>
<reference evidence="4" key="1">
    <citation type="submission" date="2022-11" db="UniProtKB">
        <authorList>
            <consortium name="WormBaseParasite"/>
        </authorList>
    </citation>
    <scope>IDENTIFICATION</scope>
</reference>
<sequence length="218" mass="24292">MSPIGLSSSIHVSSWLYTSAILLLLRVHSSSQLSLLPVSFDNSYEQKLAVNSEPESDYDIHNFLNYLNSNDDNLRQILAAKNPYIQASVATSELTAEQQHIAELEEEAQRERTLASLFPRHFAFASGENSNKHIGQRVRRFGAENAHSDAKYLDTAAMIFSSSMPRVVRGEAKRARRRYSASNSASGLAAGVESIVGRDPMCYFTALPNYRCGSRRFL</sequence>
<evidence type="ECO:0000256" key="1">
    <source>
        <dbReference type="SAM" id="Coils"/>
    </source>
</evidence>
<feature type="signal peptide" evidence="2">
    <location>
        <begin position="1"/>
        <end position="31"/>
    </location>
</feature>
<dbReference type="WBParaSite" id="jg6695">
    <property type="protein sequence ID" value="jg6695"/>
    <property type="gene ID" value="jg6695"/>
</dbReference>
<proteinExistence type="predicted"/>
<evidence type="ECO:0000313" key="3">
    <source>
        <dbReference type="Proteomes" id="UP000887574"/>
    </source>
</evidence>
<organism evidence="3 4">
    <name type="scientific">Ditylenchus dipsaci</name>
    <dbReference type="NCBI Taxonomy" id="166011"/>
    <lineage>
        <taxon>Eukaryota</taxon>
        <taxon>Metazoa</taxon>
        <taxon>Ecdysozoa</taxon>
        <taxon>Nematoda</taxon>
        <taxon>Chromadorea</taxon>
        <taxon>Rhabditida</taxon>
        <taxon>Tylenchina</taxon>
        <taxon>Tylenchomorpha</taxon>
        <taxon>Sphaerularioidea</taxon>
        <taxon>Anguinidae</taxon>
        <taxon>Anguininae</taxon>
        <taxon>Ditylenchus</taxon>
    </lineage>
</organism>
<keyword evidence="2" id="KW-0732">Signal</keyword>
<protein>
    <submittedName>
        <fullName evidence="4">Uncharacterized protein</fullName>
    </submittedName>
</protein>
<evidence type="ECO:0000313" key="4">
    <source>
        <dbReference type="WBParaSite" id="jg6695"/>
    </source>
</evidence>
<accession>A0A915EHD2</accession>
<evidence type="ECO:0000256" key="2">
    <source>
        <dbReference type="SAM" id="SignalP"/>
    </source>
</evidence>
<dbReference type="AlphaFoldDB" id="A0A915EHD2"/>
<keyword evidence="3" id="KW-1185">Reference proteome</keyword>
<feature type="coiled-coil region" evidence="1">
    <location>
        <begin position="87"/>
        <end position="114"/>
    </location>
</feature>